<dbReference type="GO" id="GO:0016787">
    <property type="term" value="F:hydrolase activity"/>
    <property type="evidence" value="ECO:0007669"/>
    <property type="project" value="UniProtKB-KW"/>
</dbReference>
<dbReference type="InterPro" id="IPR011545">
    <property type="entry name" value="DEAD/DEAH_box_helicase_dom"/>
</dbReference>
<dbReference type="Gene3D" id="3.40.50.300">
    <property type="entry name" value="P-loop containing nucleotide triphosphate hydrolases"/>
    <property type="match status" value="1"/>
</dbReference>
<keyword evidence="3" id="KW-0347">Helicase</keyword>
<keyword evidence="2" id="KW-0378">Hydrolase</keyword>
<sequence length="313" mass="34868">MANLAEDWYDDGASFFTTQALNGVSLLPKSCGKNHSKLNTESTNNIGEDTAICLLNECDFSIKNGKIEPNLSSEKNIIDLRIGSDTKSFIAENQNRGKNEGTSSLCLPAEENLDDSEAVQLDLVLDLAKWNLPSSVLKVYEKKGISQMFEWQSECLQKGDVLNFRNLVYSAPTSAGKTLVSEILLVKTLTERKTKGIVILPFVSVTREKLYYFQKLLKGTGLRIGGFMGSQTPPGGFKHCDLAICTIERANSLINRNVLMRTCCKKSSECVDESHESMVMKCVDKNRENMLIRVNSQTSLKKIIYHSKVQISF</sequence>
<dbReference type="PANTHER" id="PTHR47961">
    <property type="entry name" value="DNA POLYMERASE THETA, PUTATIVE (AFU_ORTHOLOGUE AFUA_1G05260)-RELATED"/>
    <property type="match status" value="1"/>
</dbReference>
<dbReference type="AlphaFoldDB" id="A0AA88HGF6"/>
<evidence type="ECO:0000256" key="1">
    <source>
        <dbReference type="ARBA" id="ARBA00022741"/>
    </source>
</evidence>
<organism evidence="6 7">
    <name type="scientific">Artemia franciscana</name>
    <name type="common">Brine shrimp</name>
    <name type="synonym">Artemia sanfranciscana</name>
    <dbReference type="NCBI Taxonomy" id="6661"/>
    <lineage>
        <taxon>Eukaryota</taxon>
        <taxon>Metazoa</taxon>
        <taxon>Ecdysozoa</taxon>
        <taxon>Arthropoda</taxon>
        <taxon>Crustacea</taxon>
        <taxon>Branchiopoda</taxon>
        <taxon>Anostraca</taxon>
        <taxon>Artemiidae</taxon>
        <taxon>Artemia</taxon>
    </lineage>
</organism>
<reference evidence="6" key="1">
    <citation type="submission" date="2023-07" db="EMBL/GenBank/DDBJ databases">
        <title>Chromosome-level genome assembly of Artemia franciscana.</title>
        <authorList>
            <person name="Jo E."/>
        </authorList>
    </citation>
    <scope>NUCLEOTIDE SEQUENCE</scope>
    <source>
        <tissue evidence="6">Whole body</tissue>
    </source>
</reference>
<dbReference type="Pfam" id="PF00270">
    <property type="entry name" value="DEAD"/>
    <property type="match status" value="1"/>
</dbReference>
<dbReference type="EMBL" id="JAVRJZ010000020">
    <property type="protein sequence ID" value="KAK2706584.1"/>
    <property type="molecule type" value="Genomic_DNA"/>
</dbReference>
<keyword evidence="4" id="KW-0067">ATP-binding</keyword>
<dbReference type="SUPFAM" id="SSF52540">
    <property type="entry name" value="P-loop containing nucleoside triphosphate hydrolases"/>
    <property type="match status" value="1"/>
</dbReference>
<proteinExistence type="predicted"/>
<evidence type="ECO:0000313" key="6">
    <source>
        <dbReference type="EMBL" id="KAK2706584.1"/>
    </source>
</evidence>
<keyword evidence="7" id="KW-1185">Reference proteome</keyword>
<gene>
    <name evidence="6" type="ORF">QYM36_016575</name>
</gene>
<accession>A0AA88HGF6</accession>
<evidence type="ECO:0000259" key="5">
    <source>
        <dbReference type="Pfam" id="PF00270"/>
    </source>
</evidence>
<evidence type="ECO:0000313" key="7">
    <source>
        <dbReference type="Proteomes" id="UP001187531"/>
    </source>
</evidence>
<dbReference type="InterPro" id="IPR050474">
    <property type="entry name" value="Hel308_SKI2-like"/>
</dbReference>
<protein>
    <recommendedName>
        <fullName evidence="5">DEAD/DEAH-box helicase domain-containing protein</fullName>
    </recommendedName>
</protein>
<evidence type="ECO:0000256" key="4">
    <source>
        <dbReference type="ARBA" id="ARBA00022840"/>
    </source>
</evidence>
<dbReference type="GO" id="GO:0005524">
    <property type="term" value="F:ATP binding"/>
    <property type="evidence" value="ECO:0007669"/>
    <property type="project" value="UniProtKB-KW"/>
</dbReference>
<evidence type="ECO:0000256" key="2">
    <source>
        <dbReference type="ARBA" id="ARBA00022801"/>
    </source>
</evidence>
<keyword evidence="1" id="KW-0547">Nucleotide-binding</keyword>
<dbReference type="GO" id="GO:0003676">
    <property type="term" value="F:nucleic acid binding"/>
    <property type="evidence" value="ECO:0007669"/>
    <property type="project" value="InterPro"/>
</dbReference>
<comment type="caution">
    <text evidence="6">The sequence shown here is derived from an EMBL/GenBank/DDBJ whole genome shotgun (WGS) entry which is preliminary data.</text>
</comment>
<feature type="domain" description="DEAD/DEAH-box helicase" evidence="5">
    <location>
        <begin position="161"/>
        <end position="294"/>
    </location>
</feature>
<dbReference type="PANTHER" id="PTHR47961:SF6">
    <property type="entry name" value="DNA-DIRECTED DNA POLYMERASE"/>
    <property type="match status" value="1"/>
</dbReference>
<dbReference type="Proteomes" id="UP001187531">
    <property type="component" value="Unassembled WGS sequence"/>
</dbReference>
<name>A0AA88HGF6_ARTSF</name>
<dbReference type="InterPro" id="IPR027417">
    <property type="entry name" value="P-loop_NTPase"/>
</dbReference>
<evidence type="ECO:0000256" key="3">
    <source>
        <dbReference type="ARBA" id="ARBA00022806"/>
    </source>
</evidence>
<dbReference type="GO" id="GO:0004386">
    <property type="term" value="F:helicase activity"/>
    <property type="evidence" value="ECO:0007669"/>
    <property type="project" value="UniProtKB-KW"/>
</dbReference>